<evidence type="ECO:0000313" key="3">
    <source>
        <dbReference type="Proteomes" id="UP001183643"/>
    </source>
</evidence>
<protein>
    <recommendedName>
        <fullName evidence="4">YbaB/EbfC DNA-binding family protein</fullName>
    </recommendedName>
</protein>
<evidence type="ECO:0000256" key="1">
    <source>
        <dbReference type="SAM" id="MobiDB-lite"/>
    </source>
</evidence>
<dbReference type="AlphaFoldDB" id="A0AAE3YSB6"/>
<proteinExistence type="predicted"/>
<organism evidence="2 3">
    <name type="scientific">Catenuloplanes atrovinosus</name>
    <dbReference type="NCBI Taxonomy" id="137266"/>
    <lineage>
        <taxon>Bacteria</taxon>
        <taxon>Bacillati</taxon>
        <taxon>Actinomycetota</taxon>
        <taxon>Actinomycetes</taxon>
        <taxon>Micromonosporales</taxon>
        <taxon>Micromonosporaceae</taxon>
        <taxon>Catenuloplanes</taxon>
    </lineage>
</organism>
<feature type="region of interest" description="Disordered" evidence="1">
    <location>
        <begin position="1"/>
        <end position="48"/>
    </location>
</feature>
<accession>A0AAE3YSB6</accession>
<gene>
    <name evidence="2" type="ORF">J2S41_005767</name>
</gene>
<dbReference type="EMBL" id="JAVDYB010000001">
    <property type="protein sequence ID" value="MDR7278989.1"/>
    <property type="molecule type" value="Genomic_DNA"/>
</dbReference>
<evidence type="ECO:0000313" key="2">
    <source>
        <dbReference type="EMBL" id="MDR7278989.1"/>
    </source>
</evidence>
<name>A0AAE3YSB6_9ACTN</name>
<feature type="compositionally biased region" description="Basic and acidic residues" evidence="1">
    <location>
        <begin position="21"/>
        <end position="34"/>
    </location>
</feature>
<dbReference type="RefSeq" id="WP_310372245.1">
    <property type="nucleotide sequence ID" value="NZ_JAVDYB010000001.1"/>
</dbReference>
<keyword evidence="3" id="KW-1185">Reference proteome</keyword>
<dbReference type="Proteomes" id="UP001183643">
    <property type="component" value="Unassembled WGS sequence"/>
</dbReference>
<evidence type="ECO:0008006" key="4">
    <source>
        <dbReference type="Google" id="ProtNLM"/>
    </source>
</evidence>
<sequence length="275" mass="28730">MTRAFSDDEPAEERKRQLRNALDDLRAGRVRPEDVPGETPEATTGEAADGQVRAVARAGRLDRLEIEAVLMRRDLDELGGFCAAAVTAALRGQRDAGLLAGAPPDLAALGDMLQGVQAEGARAMARIEQALGAVIADLGPRTGMAGDPRATGLDNLLSATAQGLREAGAATRDRSEPQRRAVDGPVAAVIAFGGEVRLELGPELARAQSHEVAAHVVRAVNAALSEPSPAPEIGAPAADLAGLSRRMEELREASLAQMTAYSTALRSIMNRIGEP</sequence>
<comment type="caution">
    <text evidence="2">The sequence shown here is derived from an EMBL/GenBank/DDBJ whole genome shotgun (WGS) entry which is preliminary data.</text>
</comment>
<reference evidence="2" key="1">
    <citation type="submission" date="2023-07" db="EMBL/GenBank/DDBJ databases">
        <title>Sequencing the genomes of 1000 actinobacteria strains.</title>
        <authorList>
            <person name="Klenk H.-P."/>
        </authorList>
    </citation>
    <scope>NUCLEOTIDE SEQUENCE</scope>
    <source>
        <strain evidence="2">DSM 44707</strain>
    </source>
</reference>